<proteinExistence type="predicted"/>
<dbReference type="VEuPathDB" id="FungiDB:H310_09608"/>
<organism evidence="1">
    <name type="scientific">Aphanomyces invadans</name>
    <dbReference type="NCBI Taxonomy" id="157072"/>
    <lineage>
        <taxon>Eukaryota</taxon>
        <taxon>Sar</taxon>
        <taxon>Stramenopiles</taxon>
        <taxon>Oomycota</taxon>
        <taxon>Saprolegniomycetes</taxon>
        <taxon>Saprolegniales</taxon>
        <taxon>Verrucalvaceae</taxon>
        <taxon>Aphanomyces</taxon>
    </lineage>
</organism>
<accession>A0A024TV47</accession>
<dbReference type="GeneID" id="20086658"/>
<name>A0A024TV47_9STRA</name>
<gene>
    <name evidence="1" type="ORF">H310_09608</name>
</gene>
<dbReference type="EMBL" id="KI913973">
    <property type="protein sequence ID" value="ETV97227.1"/>
    <property type="molecule type" value="Genomic_DNA"/>
</dbReference>
<dbReference type="AlphaFoldDB" id="A0A024TV47"/>
<protein>
    <submittedName>
        <fullName evidence="1">Uncharacterized protein</fullName>
    </submittedName>
</protein>
<evidence type="ECO:0000313" key="1">
    <source>
        <dbReference type="EMBL" id="ETV97227.1"/>
    </source>
</evidence>
<sequence>MQNLLAMQCVDVGYGIDASCRRHATCWRRRWSLSLALQTLTSWPRRQDGIQRMRLRTVMVLSPTVSCLSCKRWSCYNSAKCEYDERSKVCGSGQWQCQTAIGAVPGDGCAVQKLPHREAATTSPHCSRLSWCLGHIGYFAPIPSHGFQPLDTFLGGSH</sequence>
<reference evidence="1" key="1">
    <citation type="submission" date="2013-12" db="EMBL/GenBank/DDBJ databases">
        <title>The Genome Sequence of Aphanomyces invadans NJM9701.</title>
        <authorList>
            <consortium name="The Broad Institute Genomics Platform"/>
            <person name="Russ C."/>
            <person name="Tyler B."/>
            <person name="van West P."/>
            <person name="Dieguez-Uribeondo J."/>
            <person name="Young S.K."/>
            <person name="Zeng Q."/>
            <person name="Gargeya S."/>
            <person name="Fitzgerald M."/>
            <person name="Abouelleil A."/>
            <person name="Alvarado L."/>
            <person name="Chapman S.B."/>
            <person name="Gainer-Dewar J."/>
            <person name="Goldberg J."/>
            <person name="Griggs A."/>
            <person name="Gujja S."/>
            <person name="Hansen M."/>
            <person name="Howarth C."/>
            <person name="Imamovic A."/>
            <person name="Ireland A."/>
            <person name="Larimer J."/>
            <person name="McCowan C."/>
            <person name="Murphy C."/>
            <person name="Pearson M."/>
            <person name="Poon T.W."/>
            <person name="Priest M."/>
            <person name="Roberts A."/>
            <person name="Saif S."/>
            <person name="Shea T."/>
            <person name="Sykes S."/>
            <person name="Wortman J."/>
            <person name="Nusbaum C."/>
            <person name="Birren B."/>
        </authorList>
    </citation>
    <scope>NUCLEOTIDE SEQUENCE [LARGE SCALE GENOMIC DNA]</scope>
    <source>
        <strain evidence="1">NJM9701</strain>
    </source>
</reference>
<dbReference type="RefSeq" id="XP_008873935.1">
    <property type="nucleotide sequence ID" value="XM_008875713.1"/>
</dbReference>